<dbReference type="Pfam" id="PF17963">
    <property type="entry name" value="Big_9"/>
    <property type="match status" value="2"/>
</dbReference>
<dbReference type="InterPro" id="IPR041690">
    <property type="entry name" value="Cadherin_5"/>
</dbReference>
<dbReference type="InterPro" id="IPR047777">
    <property type="entry name" value="LapA-like_RM"/>
</dbReference>
<dbReference type="Gene3D" id="3.40.50.410">
    <property type="entry name" value="von Willebrand factor, type A domain"/>
    <property type="match status" value="1"/>
</dbReference>
<evidence type="ECO:0000313" key="3">
    <source>
        <dbReference type="EMBL" id="MBB6521224.1"/>
    </source>
</evidence>
<dbReference type="NCBIfam" id="NF033682">
    <property type="entry name" value="retention_LapA"/>
    <property type="match status" value="1"/>
</dbReference>
<dbReference type="Proteomes" id="UP000528457">
    <property type="component" value="Unassembled WGS sequence"/>
</dbReference>
<feature type="region of interest" description="Disordered" evidence="1">
    <location>
        <begin position="352"/>
        <end position="373"/>
    </location>
</feature>
<dbReference type="NCBIfam" id="NF012211">
    <property type="entry name" value="tand_rpt_95"/>
    <property type="match status" value="2"/>
</dbReference>
<dbReference type="Pfam" id="PF17892">
    <property type="entry name" value="Cadherin_5"/>
    <property type="match status" value="1"/>
</dbReference>
<dbReference type="FunCoup" id="A0A7X0MWR4">
    <property type="interactions" value="114"/>
</dbReference>
<dbReference type="EMBL" id="JACHHT010000001">
    <property type="protein sequence ID" value="MBB6521224.1"/>
    <property type="molecule type" value="Genomic_DNA"/>
</dbReference>
<organism evidence="3 4">
    <name type="scientific">Pseudoteredinibacter isoporae</name>
    <dbReference type="NCBI Taxonomy" id="570281"/>
    <lineage>
        <taxon>Bacteria</taxon>
        <taxon>Pseudomonadati</taxon>
        <taxon>Pseudomonadota</taxon>
        <taxon>Gammaproteobacteria</taxon>
        <taxon>Cellvibrionales</taxon>
        <taxon>Cellvibrionaceae</taxon>
        <taxon>Pseudoteredinibacter</taxon>
    </lineage>
</organism>
<dbReference type="SMART" id="SM00327">
    <property type="entry name" value="VWA"/>
    <property type="match status" value="1"/>
</dbReference>
<feature type="compositionally biased region" description="Polar residues" evidence="1">
    <location>
        <begin position="605"/>
        <end position="618"/>
    </location>
</feature>
<name>A0A7X0MWR4_9GAMM</name>
<dbReference type="SUPFAM" id="SSF141072">
    <property type="entry name" value="CalX-like"/>
    <property type="match status" value="7"/>
</dbReference>
<accession>A0A7X0MWR4</accession>
<dbReference type="SUPFAM" id="SSF53300">
    <property type="entry name" value="vWA-like"/>
    <property type="match status" value="1"/>
</dbReference>
<dbReference type="Gene3D" id="2.60.40.1200">
    <property type="match status" value="1"/>
</dbReference>
<dbReference type="Gene3D" id="2.60.40.2810">
    <property type="match status" value="1"/>
</dbReference>
<feature type="compositionally biased region" description="Low complexity" evidence="1">
    <location>
        <begin position="2525"/>
        <end position="2539"/>
    </location>
</feature>
<sequence length="3151" mass="323146">MVENNSTSTSFLSAQEGSTGPAYEVSADAQVIGLKGDVSIQRSGEQSSQTLNNNDLVAIGDTIKTGVDAAVVIRFSNGSLLTLGHEQSAKIDAAMIRLLQDDSVQQVAEAIEEIDFAKLEEGLAQGLNLEELLPATAAGPGTGGGGNGSSVGTGVRFELTGDETIPTAGFGTGTFGNGLADGTPENGITDTAPEAADDNDEVSSLSVATGNVVTGIDSGGDANTLDGNVDDSGPNGFGDIIVVGVALGDTQTPLNDGSGVGVTLESDRGTLVLNSDGSYTYTPNRTATGTDVFTYTIVDNDDDLSTATLSIAIDATPDLQVPNNDDNPDTPEGNAQAQALGTAVFEAALTDGTGELSDGDGGNNSDPREETSGSIRYFQGDDEGTVTIGGVVVAVNGVLQTSTVNGNFGVLEITSVTDTEITYNYRLNDAVDHSAGPVTENFSVSVSDNDGNAADDASANLQIRIIDDSPIANSQSDSIDGSLQATGNVLTGIDIPSGDSNSTDGVADVVGADDPGFVASVAAGDQATASGGVGVAVSSDKGTLILQADGSYTYTANPGVFGEDIFTYVLSDADGSTESATLTINVDAANTLADNDESASGLQGATISGNVLDNSSNPDGPEDASVASFSIPGDTTQYQPGDTAIISGIGSITIAASGTYTFVPLPGFAGTVPSISYTVTDSLNVVDSDLNLTVIDPLVPPIAVSDVVSSATPGSTVTISVLSNDSDPDGFLVASSVVISGAPGNGKTLDVSGQGVWQVQPNGTITFTPEVGFVGNPNPITYSVNDNDGLAASAQVTVNYQVNVVVDDITVSEGDNAVFSIQVSNAEANSVINLSLQDGTGANAANAPADYNASLLEYSLDNGASWQSLPASGDVNLPSGGSPLILLRTDTVIDNLDENSEVFDLSVSLSSGSDVVNDSAQATILDGDVPNVAVAGQTVNEGVNIEFQVQVQNAAANSTVTLSLNDGQGADAAVQGVDFNTGLYQYRLSVSDPWQDVPAGGVINLPTGGNQTIFVQTNTVIDALDENLENLSLAAELNSNGAIANGSAQGFITDINTPTVNVGQPNTGTGDVTVDEGDDAVFGVVVGNAAVGSVLTLTLTDDTANSPLDYNDGQFQYREAGTSTWIDVPANGQITLTGGGNQTLDVRTNTLTDNLDEPTERFTLNADLNSNGTNVSDVGNGFINDTNTPTVNVGQPNTGTGDVTVDEGVDAVFGVVVGNAAAGAILTLTLTDGTAGSPLDYNDGQFQYREAGTSTWIDVPANGQITLGNGGNQILDVRTNTLVDALDEPTESFTLTADLNSAGSNVSDVGNGFINDTNTPTVNVGQPNTGTGDVTVDEGIDAVFGVVVGNAATGAILTLTLTDGTAGSPLDYNDGQFQYREAGTSTWIDVPANGQITLTNGGNQTLDVRTNTLVDALDESTESFTLTADLNSNGTNVSDVGNGFINDLNTPTVNVGQPNTGTGDVTVDEGVDAVFGVVVGSAAAGSTLTLTLTDGTAGSPLDYNDGQFQYREAGTSTWIDVPANGQITLTNGGDQTLDVRTNTLVDALDEPTESFTLTADLNSNGTNVSDVGNGFINDLNTPTVNVGQPNTGTGDVTVDEGVDAVFGVVVGSAAAGSTLTLTLTDGSAGSPLDYNDGQFQYREAGTSTWIDVPANGQITLTNGGNQTLDVRTNTLVDALDEPTESFTLTADLNSNGTNVSDVGNGFINDLNTPTVNVGQPNTGTGDVTVDEGVDAVFGVVVGSAAAGSTLTLTLTDGTAGSPLDYNDGQFQYREAGTSTWIDVPANGQITLTNGGDQTLDVRTNTLVDALDEPTESFTLTADLNSNGTNVSDVGNGFINDLNTPTVNVGQPNTGTGDVTVDEGVDAVFGVVVGSAAAGSTLTLTLTDGTAGSPLDYNDGQFQYREAGTSTWIDVPANGQITLSNGGNQTLDVRTNTLTDDLDEPTESFTLTADLNSNGTNVSDVGNGFINDLNTPTVNVGQPNTGTGDVTVDEGVDAVFGVVVGSAAAGSTLTLTLTDGTAGSPLDYNDGQFQYREAGTSTWIDVPANGQITLTNGGNQTLDVRTNTLTDDLDEPTESFTLTADLNSNGTNVSDVGNGFINDLNTPTVNVGQPNTGTGDVTVDEGVDAVFGVVVGSAAAGSTLTLTLTDGTAGSPLDYNDGQFQYREAGTSTWIDVPANGQITLTNGGNQTLDVRTNTLTDDLDEPTESFTLTADLNSNGTNVSDVGNGFINDLNTPTVNVGQPNTGTGDVTVDEGVDAVFGVVVGSAAAGSTLTLTLTDGTAGSPLDYNDGQFQYREAGSSTWIDVPANGQITLTNGGNQTLDVRTNTLTDDLDEPTENFTLTADLNSNGTNVSDVGNGFINDINTPTINVGQPNTGTGDVTVDEGDNAIFAVVVGDAAPNSQVELSLISGTADSPADFNATLFEYRLGDSGPWLTVPANGIVDLPAGGDQLIQVRTDTVADTIDEPDENFTLRAELVSNGSNIVDTGLGTILDNDEAPNNLQVTAATVSEEGIAPDGLPDNVGSPSDTTDSATATGSISFDDAGDNNPFSFTLTGPSGVTSGGNAVTWSYDSGSGTLTGSYNDGGTPVNVATVVLGSLSSSAGSHSMDYTVTFERAIDHPGVDQEDVLDLQFGITVDDGVNPVANSNFTVSVEDDSPQVEDVTRQIDVPPAQTNLMIVLDISGSMAGSNLALAKDAINRLIDTYEANGDVRVTVITFDTSADIELPYWQSSSTAKDDVDALTAGGWTNYDGALALAQTAFDSANNGNMLPNAKNVLYFLSDGEPTAADGNTSVLANSPIVTQGSNPGHLDFGIQAAEESAWITFLNNNDVDAFSFGMGPGPSLASLNPIAYDGENGSDKNAIQVDDLNDLDDALQSTVEIPQVQGNLLGNLGGQFGADGGVILEFIDRRDTPNDTSDDVLYRYNRITDQITNTSTGAVTNGQNLVITTALGATLTVDMVSGDYSYDANYQITNNVSEYFGFRLHDTDGDVSINSDPGAQDPNNAMLTFNVVRESSGSSPLRIVRGDPQTASEDESLVMASSLDGLMTPSASLFSEQGFMQDFEIPQLALQSIDMQNFEVPVSLEFGDILESLAPESLEQWLTDSTMETAAQRQIQEVDPAEQAANDVYDFYVHESAINNAIMQDEIALF</sequence>
<dbReference type="CDD" id="cd00198">
    <property type="entry name" value="vWFA"/>
    <property type="match status" value="1"/>
</dbReference>
<dbReference type="InterPro" id="IPR002035">
    <property type="entry name" value="VWF_A"/>
</dbReference>
<dbReference type="Pfam" id="PF00092">
    <property type="entry name" value="VWA"/>
    <property type="match status" value="1"/>
</dbReference>
<feature type="domain" description="VWFA" evidence="2">
    <location>
        <begin position="2676"/>
        <end position="2880"/>
    </location>
</feature>
<feature type="region of interest" description="Disordered" evidence="1">
    <location>
        <begin position="2512"/>
        <end position="2543"/>
    </location>
</feature>
<dbReference type="InParanoid" id="A0A7X0MWR4"/>
<proteinExistence type="predicted"/>
<dbReference type="Gene3D" id="2.60.40.3440">
    <property type="match status" value="1"/>
</dbReference>
<evidence type="ECO:0000256" key="1">
    <source>
        <dbReference type="SAM" id="MobiDB-lite"/>
    </source>
</evidence>
<dbReference type="InterPro" id="IPR036465">
    <property type="entry name" value="vWFA_dom_sf"/>
</dbReference>
<dbReference type="PROSITE" id="PS50234">
    <property type="entry name" value="VWFA"/>
    <property type="match status" value="1"/>
</dbReference>
<evidence type="ECO:0000313" key="4">
    <source>
        <dbReference type="Proteomes" id="UP000528457"/>
    </source>
</evidence>
<dbReference type="Gene3D" id="2.60.40.2030">
    <property type="match status" value="1"/>
</dbReference>
<dbReference type="RefSeq" id="WP_167202741.1">
    <property type="nucleotide sequence ID" value="NZ_JAAONY010000001.1"/>
</dbReference>
<keyword evidence="4" id="KW-1185">Reference proteome</keyword>
<gene>
    <name evidence="3" type="ORF">HNR48_001502</name>
</gene>
<protein>
    <submittedName>
        <fullName evidence="3">CshA-type fibril repeat protein</fullName>
    </submittedName>
</protein>
<comment type="caution">
    <text evidence="3">The sequence shown here is derived from an EMBL/GenBank/DDBJ whole genome shotgun (WGS) entry which is preliminary data.</text>
</comment>
<evidence type="ECO:0000259" key="2">
    <source>
        <dbReference type="PROSITE" id="PS50234"/>
    </source>
</evidence>
<dbReference type="InterPro" id="IPR038081">
    <property type="entry name" value="CalX-like_sf"/>
</dbReference>
<feature type="region of interest" description="Disordered" evidence="1">
    <location>
        <begin position="605"/>
        <end position="628"/>
    </location>
</feature>
<reference evidence="3 4" key="1">
    <citation type="submission" date="2020-08" db="EMBL/GenBank/DDBJ databases">
        <title>Genomic Encyclopedia of Type Strains, Phase IV (KMG-IV): sequencing the most valuable type-strain genomes for metagenomic binning, comparative biology and taxonomic classification.</title>
        <authorList>
            <person name="Goeker M."/>
        </authorList>
    </citation>
    <scope>NUCLEOTIDE SEQUENCE [LARGE SCALE GENOMIC DNA]</scope>
    <source>
        <strain evidence="3 4">DSM 22368</strain>
    </source>
</reference>